<keyword evidence="8" id="KW-0472">Membrane</keyword>
<dbReference type="Proteomes" id="UP000070224">
    <property type="component" value="Unassembled WGS sequence"/>
</dbReference>
<dbReference type="GO" id="GO:0009003">
    <property type="term" value="F:signal peptidase activity"/>
    <property type="evidence" value="ECO:0007669"/>
    <property type="project" value="UniProtKB-EC"/>
</dbReference>
<dbReference type="CDD" id="cd06530">
    <property type="entry name" value="S26_SPase_I"/>
    <property type="match status" value="2"/>
</dbReference>
<dbReference type="PANTHER" id="PTHR43390">
    <property type="entry name" value="SIGNAL PEPTIDASE I"/>
    <property type="match status" value="1"/>
</dbReference>
<evidence type="ECO:0000256" key="8">
    <source>
        <dbReference type="SAM" id="Phobius"/>
    </source>
</evidence>
<keyword evidence="11" id="KW-1185">Reference proteome</keyword>
<protein>
    <recommendedName>
        <fullName evidence="4">Signal peptidase I</fullName>
        <ecNumber evidence="3">3.4.21.89</ecNumber>
    </recommendedName>
    <alternativeName>
        <fullName evidence="6">Leader peptidase I</fullName>
    </alternativeName>
</protein>
<dbReference type="PATRIC" id="fig|322095.3.peg.1888"/>
<evidence type="ECO:0000256" key="6">
    <source>
        <dbReference type="ARBA" id="ARBA00029906"/>
    </source>
</evidence>
<dbReference type="EMBL" id="LSDK01000132">
    <property type="protein sequence ID" value="KXB73711.1"/>
    <property type="molecule type" value="Genomic_DNA"/>
</dbReference>
<evidence type="ECO:0000256" key="2">
    <source>
        <dbReference type="ARBA" id="ARBA00009370"/>
    </source>
</evidence>
<dbReference type="GO" id="GO:0016020">
    <property type="term" value="C:membrane"/>
    <property type="evidence" value="ECO:0007669"/>
    <property type="project" value="InterPro"/>
</dbReference>
<gene>
    <name evidence="10" type="ORF">HMPREF3185_01913</name>
</gene>
<reference evidence="11" key="1">
    <citation type="submission" date="2016-01" db="EMBL/GenBank/DDBJ databases">
        <authorList>
            <person name="Mitreva M."/>
            <person name="Pepin K.H."/>
            <person name="Mihindukulasuriya K.A."/>
            <person name="Fulton R."/>
            <person name="Fronick C."/>
            <person name="O'Laughlin M."/>
            <person name="Miner T."/>
            <person name="Herter B."/>
            <person name="Rosa B.A."/>
            <person name="Cordes M."/>
            <person name="Tomlinson C."/>
            <person name="Wollam A."/>
            <person name="Palsikar V.B."/>
            <person name="Mardis E.R."/>
            <person name="Wilson R.K."/>
        </authorList>
    </citation>
    <scope>NUCLEOTIDE SEQUENCE [LARGE SCALE GENOMIC DNA]</scope>
    <source>
        <strain evidence="11">KA00683</strain>
    </source>
</reference>
<dbReference type="PANTHER" id="PTHR43390:SF1">
    <property type="entry name" value="CHLOROPLAST PROCESSING PEPTIDASE"/>
    <property type="match status" value="1"/>
</dbReference>
<dbReference type="InterPro" id="IPR019758">
    <property type="entry name" value="Pept_S26A_signal_pept_1_CS"/>
</dbReference>
<dbReference type="InterPro" id="IPR036286">
    <property type="entry name" value="LexA/Signal_pep-like_sf"/>
</dbReference>
<evidence type="ECO:0000256" key="4">
    <source>
        <dbReference type="ARBA" id="ARBA00019232"/>
    </source>
</evidence>
<keyword evidence="8" id="KW-1133">Transmembrane helix</keyword>
<evidence type="ECO:0000313" key="10">
    <source>
        <dbReference type="EMBL" id="KXB73711.1"/>
    </source>
</evidence>
<sequence>MKSHPIAGLTPGQRAWRHIKGGILILLLIAFACWASWWWLILLPLLIDFYFTRWINWRYLREHPNPTVRLLGGLVEDIIFVVFTVSIIFTYFFQNFAIPSSSLEKTLLIGDYLFVNKLSYGPRVPMTPVAFPLAHNTILGHKSYLDEPSLPYRRLKGFGKVERNDLVVFNFPAGDTVALNMPNPDYYTLCATYGRDAVWGDRAQFGEIVYRPVDRRDHYVKRCIGLPGERFEIRNKQVYIDGKAIANPEKMQYNYFLQTDGRALPQEILDDLEINDRDVQLIYDQRTYQPTSETGTIEGYLRYAGLSFQPTDAEGHYGAIYYLPLTEEMKTRLKAEPYVRAIAVDVAQPQNSTSVYPVDFKTPWTKDNYGPLLIPRRGLKIVLNPTAVALYHRCIRNYEGHRLEVQPDGTVLIDGKPSTTYTFQQDYYFMLGDNRDMSADSRYWGFVPEDHIVGKPAFLWLSLNSERPLTNGGIRWSRMMRLIHDR</sequence>
<evidence type="ECO:0000256" key="7">
    <source>
        <dbReference type="PIRSR" id="PIRSR600223-1"/>
    </source>
</evidence>
<evidence type="ECO:0000259" key="9">
    <source>
        <dbReference type="Pfam" id="PF10502"/>
    </source>
</evidence>
<feature type="domain" description="Peptidase S26" evidence="9">
    <location>
        <begin position="75"/>
        <end position="255"/>
    </location>
</feature>
<organism evidence="10 11">
    <name type="scientific">Porphyromonas somerae</name>
    <dbReference type="NCBI Taxonomy" id="322095"/>
    <lineage>
        <taxon>Bacteria</taxon>
        <taxon>Pseudomonadati</taxon>
        <taxon>Bacteroidota</taxon>
        <taxon>Bacteroidia</taxon>
        <taxon>Bacteroidales</taxon>
        <taxon>Porphyromonadaceae</taxon>
        <taxon>Porphyromonas</taxon>
    </lineage>
</organism>
<dbReference type="AlphaFoldDB" id="A0A134B1A3"/>
<evidence type="ECO:0000313" key="11">
    <source>
        <dbReference type="Proteomes" id="UP000070224"/>
    </source>
</evidence>
<feature type="domain" description="Peptidase S26" evidence="9">
    <location>
        <begin position="423"/>
        <end position="460"/>
    </location>
</feature>
<dbReference type="Pfam" id="PF10502">
    <property type="entry name" value="Peptidase_S26"/>
    <property type="match status" value="2"/>
</dbReference>
<dbReference type="STRING" id="322095.HMPREF3185_01913"/>
<dbReference type="PROSITE" id="PS51257">
    <property type="entry name" value="PROKAR_LIPOPROTEIN"/>
    <property type="match status" value="1"/>
</dbReference>
<evidence type="ECO:0000256" key="1">
    <source>
        <dbReference type="ARBA" id="ARBA00000677"/>
    </source>
</evidence>
<dbReference type="Gene3D" id="2.10.109.10">
    <property type="entry name" value="Umud Fragment, subunit A"/>
    <property type="match status" value="2"/>
</dbReference>
<dbReference type="PROSITE" id="PS00761">
    <property type="entry name" value="SPASE_I_3"/>
    <property type="match status" value="1"/>
</dbReference>
<feature type="transmembrane region" description="Helical" evidence="8">
    <location>
        <begin position="67"/>
        <end position="93"/>
    </location>
</feature>
<keyword evidence="8" id="KW-0812">Transmembrane</keyword>
<dbReference type="GO" id="GO:0004252">
    <property type="term" value="F:serine-type endopeptidase activity"/>
    <property type="evidence" value="ECO:0007669"/>
    <property type="project" value="InterPro"/>
</dbReference>
<comment type="caution">
    <text evidence="10">The sequence shown here is derived from an EMBL/GenBank/DDBJ whole genome shotgun (WGS) entry which is preliminary data.</text>
</comment>
<proteinExistence type="inferred from homology"/>
<dbReference type="RefSeq" id="WP_060935982.1">
    <property type="nucleotide sequence ID" value="NZ_KQ960465.1"/>
</dbReference>
<keyword evidence="5" id="KW-0378">Hydrolase</keyword>
<evidence type="ECO:0000256" key="3">
    <source>
        <dbReference type="ARBA" id="ARBA00013208"/>
    </source>
</evidence>
<evidence type="ECO:0000256" key="5">
    <source>
        <dbReference type="ARBA" id="ARBA00022801"/>
    </source>
</evidence>
<name>A0A134B1A3_9PORP</name>
<dbReference type="InterPro" id="IPR000223">
    <property type="entry name" value="Pept_S26A_signal_pept_1"/>
</dbReference>
<dbReference type="InterPro" id="IPR019533">
    <property type="entry name" value="Peptidase_S26"/>
</dbReference>
<dbReference type="SUPFAM" id="SSF51306">
    <property type="entry name" value="LexA/Signal peptidase"/>
    <property type="match status" value="2"/>
</dbReference>
<feature type="transmembrane region" description="Helical" evidence="8">
    <location>
        <begin position="21"/>
        <end position="47"/>
    </location>
</feature>
<dbReference type="OrthoDB" id="9802919at2"/>
<comment type="similarity">
    <text evidence="2">Belongs to the peptidase S26 family.</text>
</comment>
<feature type="active site" evidence="7">
    <location>
        <position position="221"/>
    </location>
</feature>
<dbReference type="GO" id="GO:0006465">
    <property type="term" value="P:signal peptide processing"/>
    <property type="evidence" value="ECO:0007669"/>
    <property type="project" value="InterPro"/>
</dbReference>
<dbReference type="EC" id="3.4.21.89" evidence="3"/>
<feature type="active site" evidence="7">
    <location>
        <position position="102"/>
    </location>
</feature>
<accession>A0A134B1A3</accession>
<comment type="catalytic activity">
    <reaction evidence="1">
        <text>Cleavage of hydrophobic, N-terminal signal or leader sequences from secreted and periplasmic proteins.</text>
        <dbReference type="EC" id="3.4.21.89"/>
    </reaction>
</comment>
<dbReference type="PRINTS" id="PR00727">
    <property type="entry name" value="LEADERPTASE"/>
</dbReference>